<dbReference type="InterPro" id="IPR050260">
    <property type="entry name" value="FAD-bd_OxRdtase"/>
</dbReference>
<evidence type="ECO:0000313" key="6">
    <source>
        <dbReference type="Proteomes" id="UP000000323"/>
    </source>
</evidence>
<dbReference type="Gene3D" id="3.30.390.30">
    <property type="match status" value="1"/>
</dbReference>
<dbReference type="EMBL" id="CP001825">
    <property type="protein sequence ID" value="ACZ41775.1"/>
    <property type="molecule type" value="Genomic_DNA"/>
</dbReference>
<evidence type="ECO:0000256" key="1">
    <source>
        <dbReference type="ARBA" id="ARBA00001974"/>
    </source>
</evidence>
<feature type="domain" description="FAD/NAD(P)-binding" evidence="4">
    <location>
        <begin position="5"/>
        <end position="302"/>
    </location>
</feature>
<evidence type="ECO:0000259" key="4">
    <source>
        <dbReference type="Pfam" id="PF07992"/>
    </source>
</evidence>
<reference evidence="6" key="1">
    <citation type="journal article" date="2010" name="Stand. Genomic Sci.">
        <title>Complete genome sequence of 'Thermobaculum terrenum' type strain (YNP1).</title>
        <authorList>
            <person name="Kiss H."/>
            <person name="Cleland D."/>
            <person name="Lapidus A."/>
            <person name="Lucas S."/>
            <person name="Glavina Del Rio T."/>
            <person name="Nolan M."/>
            <person name="Tice H."/>
            <person name="Han C."/>
            <person name="Goodwin L."/>
            <person name="Pitluck S."/>
            <person name="Liolios K."/>
            <person name="Ivanova N."/>
            <person name="Mavromatis K."/>
            <person name="Ovchinnikova G."/>
            <person name="Pati A."/>
            <person name="Chen A."/>
            <person name="Palaniappan K."/>
            <person name="Land M."/>
            <person name="Hauser L."/>
            <person name="Chang Y."/>
            <person name="Jeffries C."/>
            <person name="Lu M."/>
            <person name="Brettin T."/>
            <person name="Detter J."/>
            <person name="Goker M."/>
            <person name="Tindall B."/>
            <person name="Beck B."/>
            <person name="McDermott T."/>
            <person name="Woyke T."/>
            <person name="Bristow J."/>
            <person name="Eisen J."/>
            <person name="Markowitz V."/>
            <person name="Hugenholtz P."/>
            <person name="Kyrpides N."/>
            <person name="Klenk H."/>
            <person name="Cheng J."/>
        </authorList>
    </citation>
    <scope>NUCLEOTIDE SEQUENCE [LARGE SCALE GENOMIC DNA]</scope>
    <source>
        <strain evidence="6">ATCC BAA-798 / YNP1</strain>
    </source>
</reference>
<dbReference type="AlphaFoldDB" id="D1CFR9"/>
<dbReference type="PANTHER" id="PTHR43429:SF3">
    <property type="entry name" value="NITRITE REDUCTASE [NAD(P)H]"/>
    <property type="match status" value="1"/>
</dbReference>
<dbReference type="Pfam" id="PF07992">
    <property type="entry name" value="Pyr_redox_2"/>
    <property type="match status" value="1"/>
</dbReference>
<protein>
    <submittedName>
        <fullName evidence="5">FAD-dependent pyridine nucleotide-disulphide oxidoreductase</fullName>
    </submittedName>
</protein>
<dbReference type="STRING" id="525904.Tter_0858"/>
<dbReference type="eggNOG" id="COG1251">
    <property type="taxonomic scope" value="Bacteria"/>
</dbReference>
<dbReference type="GO" id="GO:0016491">
    <property type="term" value="F:oxidoreductase activity"/>
    <property type="evidence" value="ECO:0007669"/>
    <property type="project" value="InterPro"/>
</dbReference>
<dbReference type="OrthoDB" id="9807946at2"/>
<sequence length="403" mass="44812">MTDKRYVIVGNGIAGTTCAETLRKLDPNCKITIVAAEPYPLYNRVALPRFLKGIVREEKVFMRTFEQHREKGIDLLTCTVAQHLDTNEQLLYLDNGQILPYDALLIATGGRPNKLPCEGGDLPFVFNFQTMDDTKNIIREATEGKSGVVVGGSFISYELAEGFAMRGLKTTWVMRGPRFLRRTLDEEGGAIVHELAREHGVEIIYQDEVEKIVSDDGVRGRVITKKGREIDVDIVGVGVGLTLNTDFLQGSPIRINRGVVVDEYLRTNINNVYAAGDIAEFYDVIIQSYNIMGTWDNALSQGRVAAINMAGGNEIYKEVPTYTSPLFNSNIAVIGATPEINPNLEYVVRADIDSKEYKKLFFIEDRLVGAITIGSPRGRKRMISMILAGEKIEGPRESLLDLK</sequence>
<dbReference type="PRINTS" id="PR00368">
    <property type="entry name" value="FADPNR"/>
</dbReference>
<comment type="cofactor">
    <cofactor evidence="1">
        <name>FAD</name>
        <dbReference type="ChEBI" id="CHEBI:57692"/>
    </cofactor>
</comment>
<keyword evidence="2" id="KW-0285">Flavoprotein</keyword>
<dbReference type="PRINTS" id="PR00411">
    <property type="entry name" value="PNDRDTASEI"/>
</dbReference>
<dbReference type="HOGENOM" id="CLU_003291_4_4_0"/>
<dbReference type="PANTHER" id="PTHR43429">
    <property type="entry name" value="PYRIDINE NUCLEOTIDE-DISULFIDE OXIDOREDUCTASE DOMAIN-CONTAINING"/>
    <property type="match status" value="1"/>
</dbReference>
<dbReference type="Proteomes" id="UP000000323">
    <property type="component" value="Chromosome 1"/>
</dbReference>
<evidence type="ECO:0000256" key="3">
    <source>
        <dbReference type="ARBA" id="ARBA00022827"/>
    </source>
</evidence>
<dbReference type="SUPFAM" id="SSF51905">
    <property type="entry name" value="FAD/NAD(P)-binding domain"/>
    <property type="match status" value="1"/>
</dbReference>
<gene>
    <name evidence="5" type="ordered locus">Tter_0858</name>
</gene>
<organism evidence="5 6">
    <name type="scientific">Thermobaculum terrenum (strain ATCC BAA-798 / CCMEE 7001 / YNP1)</name>
    <dbReference type="NCBI Taxonomy" id="525904"/>
    <lineage>
        <taxon>Bacteria</taxon>
        <taxon>Bacillati</taxon>
        <taxon>Chloroflexota</taxon>
        <taxon>Chloroflexia</taxon>
        <taxon>Candidatus Thermobaculales</taxon>
        <taxon>Candidatus Thermobaculaceae</taxon>
        <taxon>Thermobaculum</taxon>
    </lineage>
</organism>
<proteinExistence type="predicted"/>
<dbReference type="Gene3D" id="3.50.50.60">
    <property type="entry name" value="FAD/NAD(P)-binding domain"/>
    <property type="match status" value="2"/>
</dbReference>
<dbReference type="InterPro" id="IPR016156">
    <property type="entry name" value="FAD/NAD-linked_Rdtase_dimer_sf"/>
</dbReference>
<evidence type="ECO:0000313" key="5">
    <source>
        <dbReference type="EMBL" id="ACZ41775.1"/>
    </source>
</evidence>
<name>D1CFR9_THET1</name>
<keyword evidence="3" id="KW-0274">FAD</keyword>
<keyword evidence="6" id="KW-1185">Reference proteome</keyword>
<dbReference type="RefSeq" id="WP_012874810.1">
    <property type="nucleotide sequence ID" value="NC_013525.1"/>
</dbReference>
<dbReference type="InterPro" id="IPR023753">
    <property type="entry name" value="FAD/NAD-binding_dom"/>
</dbReference>
<dbReference type="KEGG" id="ttr:Tter_0858"/>
<evidence type="ECO:0000256" key="2">
    <source>
        <dbReference type="ARBA" id="ARBA00022630"/>
    </source>
</evidence>
<accession>D1CFR9</accession>
<dbReference type="InterPro" id="IPR036188">
    <property type="entry name" value="FAD/NAD-bd_sf"/>
</dbReference>